<feature type="domain" description="PTS EIIB type-2" evidence="2">
    <location>
        <begin position="2"/>
        <end position="96"/>
    </location>
</feature>
<reference evidence="3 4" key="1">
    <citation type="submission" date="2010-05" db="EMBL/GenBank/DDBJ databases">
        <title>Complete sequence of Thermoanaerobacter mathranii subsp. mathranii mathranii str. A3.</title>
        <authorList>
            <consortium name="US DOE Joint Genome Institute"/>
            <person name="Lucas S."/>
            <person name="Copeland A."/>
            <person name="Lapidus A."/>
            <person name="Cheng J.-F."/>
            <person name="Bruce D."/>
            <person name="Goodwin L."/>
            <person name="Pitluck S."/>
            <person name="Held B."/>
            <person name="Detter J.C."/>
            <person name="Han C."/>
            <person name="Tapia R."/>
            <person name="Land M."/>
            <person name="Hauser L."/>
            <person name="Kyrpides N."/>
            <person name="Mikhailova N."/>
            <person name="Zhou J."/>
            <person name="Hemme C."/>
            <person name="Woyke T."/>
        </authorList>
    </citation>
    <scope>NUCLEOTIDE SEQUENCE [LARGE SCALE GENOMIC DNA]</scope>
    <source>
        <strain evidence="3 4">A3</strain>
    </source>
</reference>
<dbReference type="Proteomes" id="UP000002064">
    <property type="component" value="Chromosome"/>
</dbReference>
<dbReference type="RefSeq" id="WP_013149740.1">
    <property type="nucleotide sequence ID" value="NC_014209.1"/>
</dbReference>
<sequence length="96" mass="10834">MLRVIAACGNGMGSSQLIKMKIEKTLKKLNISAKVDHMSVGEAKSVGENYDVIFCPKHLMSNFSCIDNNRTKIIGLINLMSEKEIEEKIKEYLMRL</sequence>
<evidence type="ECO:0000313" key="4">
    <source>
        <dbReference type="Proteomes" id="UP000002064"/>
    </source>
</evidence>
<dbReference type="CDD" id="cd05563">
    <property type="entry name" value="PTS_IIB_ascorbate"/>
    <property type="match status" value="1"/>
</dbReference>
<evidence type="ECO:0000259" key="2">
    <source>
        <dbReference type="PROSITE" id="PS51099"/>
    </source>
</evidence>
<accession>A0ABM5LN09</accession>
<organism evidence="3 4">
    <name type="scientific">Thermoanaerobacter mathranii subsp. mathranii (strain DSM 11426 / CCUG 53645 / CIP 108742 / A3)</name>
    <dbReference type="NCBI Taxonomy" id="583358"/>
    <lineage>
        <taxon>Bacteria</taxon>
        <taxon>Bacillati</taxon>
        <taxon>Bacillota</taxon>
        <taxon>Clostridia</taxon>
        <taxon>Thermoanaerobacterales</taxon>
        <taxon>Thermoanaerobacteraceae</taxon>
        <taxon>Thermoanaerobacter</taxon>
    </lineage>
</organism>
<dbReference type="Pfam" id="PF02302">
    <property type="entry name" value="PTS_IIB"/>
    <property type="match status" value="1"/>
</dbReference>
<dbReference type="InterPro" id="IPR013011">
    <property type="entry name" value="PTS_EIIB_2"/>
</dbReference>
<keyword evidence="4" id="KW-1185">Reference proteome</keyword>
<dbReference type="EMBL" id="CP002032">
    <property type="protein sequence ID" value="ADH60121.1"/>
    <property type="molecule type" value="Genomic_DNA"/>
</dbReference>
<proteinExistence type="predicted"/>
<dbReference type="InterPro" id="IPR036095">
    <property type="entry name" value="PTS_EIIB-like_sf"/>
</dbReference>
<gene>
    <name evidence="3" type="ordered locus">Tmath_0343</name>
</gene>
<dbReference type="PROSITE" id="PS51099">
    <property type="entry name" value="PTS_EIIB_TYPE_2"/>
    <property type="match status" value="1"/>
</dbReference>
<evidence type="ECO:0000313" key="3">
    <source>
        <dbReference type="EMBL" id="ADH60121.1"/>
    </source>
</evidence>
<keyword evidence="1" id="KW-0808">Transferase</keyword>
<evidence type="ECO:0000256" key="1">
    <source>
        <dbReference type="ARBA" id="ARBA00022679"/>
    </source>
</evidence>
<dbReference type="SUPFAM" id="SSF52794">
    <property type="entry name" value="PTS system IIB component-like"/>
    <property type="match status" value="1"/>
</dbReference>
<name>A0ABM5LN09_THEM3</name>
<dbReference type="InterPro" id="IPR003501">
    <property type="entry name" value="PTS_EIIB_2/3"/>
</dbReference>
<dbReference type="Gene3D" id="3.40.50.2300">
    <property type="match status" value="1"/>
</dbReference>
<protein>
    <submittedName>
        <fullName evidence="3">Phosphotransferase system lactose/cellobiose-specific IIB subunit</fullName>
    </submittedName>
</protein>